<keyword evidence="2" id="KW-0175">Coiled coil</keyword>
<dbReference type="SMART" id="SM01027">
    <property type="entry name" value="Beta-Casp"/>
    <property type="match status" value="1"/>
</dbReference>
<dbReference type="InterPro" id="IPR001279">
    <property type="entry name" value="Metallo-B-lactamas"/>
</dbReference>
<sequence length="537" mass="59790">MHLSFLGAAGMVTGSSYLLEVGQKKFLVDCGMFQGSKAITALNRRPFLYNPADIEAVFLTHAHIDHSGLLPRLCNSGFKGTIYATKATAELSSIMLPDSGHIQEFEAELANRKGQRAGRKPVEPLYTVDEAYNCLQQFSPMAYDTAIKISDEVTLTFREAGHILGSSMVEIVAAENGETTKILFSGDLGQPDQPIIRNPAVIEQADYLILESTYGDRIHDPSDPLEKLAQYINETIELGGNVIIPSFAVGRTQTLLYNLYTLFKGGLIPKIPVIIDSPLAISATEIFLKNSQEYDREAYDLLYKDQEHPLQFPQLTVAKTAEESKAINNLDHPAIIISASGMADAGRILHHLKHNLWRPESTVLFVGYQAQGSLGRRLLEGIKKVRIMGEEITVKARIANLEGFSAHADKEQLTTWLSNFTSKPATVFIVHGEQEMSEPFAALIADKFNIPTYIPKYGDSVTLTGRSWQIESSAIIDFEPAVQQLRDVLDEVEKEFAQYRSKMEDLVLINGNKLQDVLKRIDKVRKFIKKTLSDLWS</sequence>
<feature type="domain" description="Beta-Casp" evidence="4">
    <location>
        <begin position="252"/>
        <end position="378"/>
    </location>
</feature>
<keyword evidence="1" id="KW-0378">Hydrolase</keyword>
<dbReference type="CDD" id="cd16295">
    <property type="entry name" value="TTHA0252-CPSF-like_MBL-fold"/>
    <property type="match status" value="1"/>
</dbReference>
<dbReference type="InterPro" id="IPR036866">
    <property type="entry name" value="RibonucZ/Hydroxyglut_hydro"/>
</dbReference>
<evidence type="ECO:0000259" key="4">
    <source>
        <dbReference type="SMART" id="SM01027"/>
    </source>
</evidence>
<dbReference type="InterPro" id="IPR022712">
    <property type="entry name" value="Beta_Casp"/>
</dbReference>
<dbReference type="Proteomes" id="UP000049855">
    <property type="component" value="Unassembled WGS sequence"/>
</dbReference>
<dbReference type="RefSeq" id="WP_021170246.1">
    <property type="nucleotide sequence ID" value="NZ_CTRP01000014.1"/>
</dbReference>
<dbReference type="Pfam" id="PF10996">
    <property type="entry name" value="Beta-Casp"/>
    <property type="match status" value="1"/>
</dbReference>
<evidence type="ECO:0000256" key="2">
    <source>
        <dbReference type="SAM" id="Coils"/>
    </source>
</evidence>
<accession>A0A0U1L3F5</accession>
<gene>
    <name evidence="5" type="ORF">SpAn4DRAFT_0699</name>
</gene>
<dbReference type="InterPro" id="IPR011108">
    <property type="entry name" value="RMMBL"/>
</dbReference>
<dbReference type="PANTHER" id="PTHR11203">
    <property type="entry name" value="CLEAVAGE AND POLYADENYLATION SPECIFICITY FACTOR FAMILY MEMBER"/>
    <property type="match status" value="1"/>
</dbReference>
<proteinExistence type="predicted"/>
<feature type="domain" description="Metallo-beta-lactamase" evidence="3">
    <location>
        <begin position="13"/>
        <end position="247"/>
    </location>
</feature>
<dbReference type="Gene3D" id="3.40.50.10890">
    <property type="match status" value="1"/>
</dbReference>
<dbReference type="AlphaFoldDB" id="A0A0U1L3F5"/>
<evidence type="ECO:0000256" key="1">
    <source>
        <dbReference type="ARBA" id="ARBA00022801"/>
    </source>
</evidence>
<reference evidence="6" key="1">
    <citation type="submission" date="2015-03" db="EMBL/GenBank/DDBJ databases">
        <authorList>
            <person name="Nijsse Bart"/>
        </authorList>
    </citation>
    <scope>NUCLEOTIDE SEQUENCE [LARGE SCALE GENOMIC DNA]</scope>
</reference>
<evidence type="ECO:0000259" key="3">
    <source>
        <dbReference type="SMART" id="SM00849"/>
    </source>
</evidence>
<evidence type="ECO:0000313" key="6">
    <source>
        <dbReference type="Proteomes" id="UP000049855"/>
    </source>
</evidence>
<dbReference type="InterPro" id="IPR050698">
    <property type="entry name" value="MBL"/>
</dbReference>
<dbReference type="SUPFAM" id="SSF56281">
    <property type="entry name" value="Metallo-hydrolase/oxidoreductase"/>
    <property type="match status" value="1"/>
</dbReference>
<dbReference type="Pfam" id="PF00753">
    <property type="entry name" value="Lactamase_B"/>
    <property type="match status" value="1"/>
</dbReference>
<keyword evidence="6" id="KW-1185">Reference proteome</keyword>
<dbReference type="Gene3D" id="3.60.15.10">
    <property type="entry name" value="Ribonuclease Z/Hydroxyacylglutathione hydrolase-like"/>
    <property type="match status" value="1"/>
</dbReference>
<name>A0A0U1L3F5_9FIRM</name>
<dbReference type="SMART" id="SM00849">
    <property type="entry name" value="Lactamase_B"/>
    <property type="match status" value="1"/>
</dbReference>
<protein>
    <submittedName>
        <fullName evidence="5">Metallo-beta-lactamase family protein, RNA-specific</fullName>
    </submittedName>
</protein>
<dbReference type="PANTHER" id="PTHR11203:SF37">
    <property type="entry name" value="INTEGRATOR COMPLEX SUBUNIT 11"/>
    <property type="match status" value="1"/>
</dbReference>
<evidence type="ECO:0000313" key="5">
    <source>
        <dbReference type="EMBL" id="CQR74237.1"/>
    </source>
</evidence>
<dbReference type="Pfam" id="PF07521">
    <property type="entry name" value="RMMBL"/>
    <property type="match status" value="1"/>
</dbReference>
<feature type="coiled-coil region" evidence="2">
    <location>
        <begin position="482"/>
        <end position="509"/>
    </location>
</feature>
<dbReference type="GO" id="GO:0004521">
    <property type="term" value="F:RNA endonuclease activity"/>
    <property type="evidence" value="ECO:0007669"/>
    <property type="project" value="TreeGrafter"/>
</dbReference>
<dbReference type="GO" id="GO:0016787">
    <property type="term" value="F:hydrolase activity"/>
    <property type="evidence" value="ECO:0007669"/>
    <property type="project" value="UniProtKB-KW"/>
</dbReference>
<organism evidence="5 6">
    <name type="scientific">Sporomusa ovata</name>
    <dbReference type="NCBI Taxonomy" id="2378"/>
    <lineage>
        <taxon>Bacteria</taxon>
        <taxon>Bacillati</taxon>
        <taxon>Bacillota</taxon>
        <taxon>Negativicutes</taxon>
        <taxon>Selenomonadales</taxon>
        <taxon>Sporomusaceae</taxon>
        <taxon>Sporomusa</taxon>
    </lineage>
</organism>
<dbReference type="EMBL" id="CTRP01000014">
    <property type="protein sequence ID" value="CQR74237.1"/>
    <property type="molecule type" value="Genomic_DNA"/>
</dbReference>